<dbReference type="AlphaFoldDB" id="A0A0M4FJC9"/>
<dbReference type="PATRIC" id="fig|1441095.3.peg.1768"/>
<protein>
    <submittedName>
        <fullName evidence="2">Uncharacterized protein</fullName>
    </submittedName>
</protein>
<keyword evidence="3" id="KW-1185">Reference proteome</keyword>
<name>A0A0M4FJC9_9BACI</name>
<reference evidence="3" key="1">
    <citation type="submission" date="2015-08" db="EMBL/GenBank/DDBJ databases">
        <title>Genome sequencing project for genomic taxonomy and phylogenomics of Bacillus-like bacteria.</title>
        <authorList>
            <person name="Liu B."/>
            <person name="Wang J."/>
            <person name="Zhu Y."/>
            <person name="Liu G."/>
            <person name="Chen Q."/>
            <person name="Chen Z."/>
            <person name="Lan J."/>
            <person name="Che J."/>
            <person name="Ge C."/>
            <person name="Shi H."/>
            <person name="Pan Z."/>
            <person name="Liu X."/>
        </authorList>
    </citation>
    <scope>NUCLEOTIDE SEQUENCE [LARGE SCALE GENOMIC DNA]</scope>
    <source>
        <strain evidence="3">FJAT-4402</strain>
    </source>
</reference>
<sequence length="116" mass="13240">MWYDGVIGQIYAYNTPIISYLILDYIILPCGVIVKKKIKFPQKRKAKELGIESVRVIIKDISEDDVPSRIINSKLGIPELSRKSGISYFAVLRGRAQESERKTGRTYRLNISANLH</sequence>
<evidence type="ECO:0000256" key="1">
    <source>
        <dbReference type="SAM" id="Phobius"/>
    </source>
</evidence>
<evidence type="ECO:0000313" key="2">
    <source>
        <dbReference type="EMBL" id="ALC81554.1"/>
    </source>
</evidence>
<proteinExistence type="predicted"/>
<keyword evidence="1" id="KW-1133">Transmembrane helix</keyword>
<accession>A0A0M4FJC9</accession>
<gene>
    <name evidence="2" type="ORF">AM592_08040</name>
</gene>
<keyword evidence="1" id="KW-0472">Membrane</keyword>
<keyword evidence="1" id="KW-0812">Transmembrane</keyword>
<dbReference type="Proteomes" id="UP000067625">
    <property type="component" value="Chromosome"/>
</dbReference>
<feature type="transmembrane region" description="Helical" evidence="1">
    <location>
        <begin position="12"/>
        <end position="34"/>
    </location>
</feature>
<evidence type="ECO:0000313" key="3">
    <source>
        <dbReference type="Proteomes" id="UP000067625"/>
    </source>
</evidence>
<organism evidence="2 3">
    <name type="scientific">Bacillus gobiensis</name>
    <dbReference type="NCBI Taxonomy" id="1441095"/>
    <lineage>
        <taxon>Bacteria</taxon>
        <taxon>Bacillati</taxon>
        <taxon>Bacillota</taxon>
        <taxon>Bacilli</taxon>
        <taxon>Bacillales</taxon>
        <taxon>Bacillaceae</taxon>
        <taxon>Bacillus</taxon>
    </lineage>
</organism>
<dbReference type="EMBL" id="CP012600">
    <property type="protein sequence ID" value="ALC81554.1"/>
    <property type="molecule type" value="Genomic_DNA"/>
</dbReference>
<dbReference type="STRING" id="1441095.AM592_08040"/>
<reference evidence="2 3" key="2">
    <citation type="journal article" date="2016" name="Int. J. Syst. Evol. Microbiol.">
        <title>Bacillus gobiensis sp. nov., isolated from a soil sample.</title>
        <authorList>
            <person name="Liu B."/>
            <person name="Liu G.H."/>
            <person name="Cetin S."/>
            <person name="Schumann P."/>
            <person name="Pan Z.Z."/>
            <person name="Chen Q.Q."/>
        </authorList>
    </citation>
    <scope>NUCLEOTIDE SEQUENCE [LARGE SCALE GENOMIC DNA]</scope>
    <source>
        <strain evidence="2 3">FJAT-4402</strain>
    </source>
</reference>